<sequence>MFRLQGLLEVTVKSASGLPNLDHDPKNPDDLSDPYVVVEVVSPKSGKKKLCKTPTIQDSLNPCWDYTIFAEIDQDISEILFTVYDKDFLKDDKIGSCSVPTLRFSKSKIFEEELSLINNKLKDAGKLRVSIKFSGSAITGIMKSGTQNKSMKINGCVSRISKTDITDNCSRLFAHGQLLIKIIKAEDLPNLDSTLFKKKNLSDPFVIASLVDDDGAEIDVVKTACIKDNLSPEWNEEFLINVCHEVTSISFKVYDKDMVTKQFMGSLQIPVVPLIKEKKIDGKFPLMNNEKSCGSLHVSVELSETLAKDAEVPNCVNKLHANNLVKLYQDAHCPSLPIQLKDTSGSPRVPGNAWEDIYTALKNAKNMILITGWSVNTSIELVRGPGRNGQTLGDLLKEKADQGVTVHLLLWDEILSTDNVNLSAMNTGDNKTRDFFKNSRVKVALAVRNKKGVKHDRIRNHRFSTLCFSHHQKTVITDVASQGGDGKSRHLVAFLGGLDLTTGRYDTPEHPLFATLDKEHKNDFVNNVVKTTVDSGPRQPWHDIHCQVEGPAVEDILENFTGRWIKQGLKDDTSINFNNVELKHHVLSKDSWNVQIFRSISHDSFHFRILNLKNIFKKSGVMIEDSIHKAYVHHIKRAQHFIYIENQYFMGSSHLWTKCRDIEISNLVPLEIATKITEKIKQKEEFVVYVVLPMFPEGSPENGWMQAMLHWQFHTIEMMYGMIGKAIAEANIQASPQDYLMFFCLGKREGYDSVPQRLKAPLTAPAEKAFTNRRLMIYVHSKMAIFDDEYIIVGSANINDRSLRGTRDTEIAMGAFQPHLNDPTKGEVSQFRKSLWAEHFGSKAPLDLDPGTTKCAKTVRSMAEENLLRYYNVIMPLPEGHIMLYPLSIEEDGTVRSRKNMEEFPDTSAPVEGKRGIQSMVTEVTT</sequence>
<name>A0A8B7NM76_HYAAZ</name>
<dbReference type="SMART" id="SM00155">
    <property type="entry name" value="PLDc"/>
    <property type="match status" value="2"/>
</dbReference>
<dbReference type="SMART" id="SM00239">
    <property type="entry name" value="C2"/>
    <property type="match status" value="2"/>
</dbReference>
<evidence type="ECO:0000256" key="4">
    <source>
        <dbReference type="ARBA" id="ARBA00022723"/>
    </source>
</evidence>
<dbReference type="GO" id="GO:0046872">
    <property type="term" value="F:metal ion binding"/>
    <property type="evidence" value="ECO:0007669"/>
    <property type="project" value="UniProtKB-KW"/>
</dbReference>
<dbReference type="Proteomes" id="UP000694843">
    <property type="component" value="Unplaced"/>
</dbReference>
<evidence type="ECO:0000256" key="5">
    <source>
        <dbReference type="ARBA" id="ARBA00022737"/>
    </source>
</evidence>
<reference evidence="13" key="1">
    <citation type="submission" date="2025-08" db="UniProtKB">
        <authorList>
            <consortium name="RefSeq"/>
        </authorList>
    </citation>
    <scope>IDENTIFICATION</scope>
    <source>
        <tissue evidence="13">Whole organism</tissue>
    </source>
</reference>
<feature type="domain" description="C2" evidence="10">
    <location>
        <begin position="159"/>
        <end position="284"/>
    </location>
</feature>
<dbReference type="Pfam" id="PF00168">
    <property type="entry name" value="C2"/>
    <property type="match status" value="2"/>
</dbReference>
<dbReference type="InterPro" id="IPR015679">
    <property type="entry name" value="PLipase_D_fam"/>
</dbReference>
<evidence type="ECO:0000256" key="8">
    <source>
        <dbReference type="ARBA" id="ARBA00022963"/>
    </source>
</evidence>
<dbReference type="InterPro" id="IPR000008">
    <property type="entry name" value="C2_dom"/>
</dbReference>
<evidence type="ECO:0000256" key="1">
    <source>
        <dbReference type="ARBA" id="ARBA00001913"/>
    </source>
</evidence>
<dbReference type="PROSITE" id="PS50004">
    <property type="entry name" value="C2"/>
    <property type="match status" value="2"/>
</dbReference>
<feature type="domain" description="PLD phosphodiesterase" evidence="11">
    <location>
        <begin position="775"/>
        <end position="802"/>
    </location>
</feature>
<dbReference type="KEGG" id="hazt:108671316"/>
<dbReference type="RefSeq" id="XP_018014326.1">
    <property type="nucleotide sequence ID" value="XM_018158837.2"/>
</dbReference>
<evidence type="ECO:0000313" key="12">
    <source>
        <dbReference type="Proteomes" id="UP000694843"/>
    </source>
</evidence>
<feature type="domain" description="C2" evidence="10">
    <location>
        <begin position="1"/>
        <end position="114"/>
    </location>
</feature>
<dbReference type="InterPro" id="IPR035892">
    <property type="entry name" value="C2_domain_sf"/>
</dbReference>
<evidence type="ECO:0000256" key="3">
    <source>
        <dbReference type="ARBA" id="ARBA00012027"/>
    </source>
</evidence>
<organism evidence="12 13">
    <name type="scientific">Hyalella azteca</name>
    <name type="common">Amphipod</name>
    <dbReference type="NCBI Taxonomy" id="294128"/>
    <lineage>
        <taxon>Eukaryota</taxon>
        <taxon>Metazoa</taxon>
        <taxon>Ecdysozoa</taxon>
        <taxon>Arthropoda</taxon>
        <taxon>Crustacea</taxon>
        <taxon>Multicrustacea</taxon>
        <taxon>Malacostraca</taxon>
        <taxon>Eumalacostraca</taxon>
        <taxon>Peracarida</taxon>
        <taxon>Amphipoda</taxon>
        <taxon>Senticaudata</taxon>
        <taxon>Talitrida</taxon>
        <taxon>Talitroidea</taxon>
        <taxon>Hyalellidae</taxon>
        <taxon>Hyalella</taxon>
    </lineage>
</organism>
<proteinExistence type="inferred from homology"/>
<dbReference type="Gene3D" id="2.60.40.150">
    <property type="entry name" value="C2 domain"/>
    <property type="match status" value="2"/>
</dbReference>
<dbReference type="InterPro" id="IPR001736">
    <property type="entry name" value="PLipase_D/transphosphatidylase"/>
</dbReference>
<comment type="cofactor">
    <cofactor evidence="1">
        <name>Ca(2+)</name>
        <dbReference type="ChEBI" id="CHEBI:29108"/>
    </cofactor>
</comment>
<evidence type="ECO:0000256" key="9">
    <source>
        <dbReference type="ARBA" id="ARBA00023098"/>
    </source>
</evidence>
<keyword evidence="12" id="KW-1185">Reference proteome</keyword>
<dbReference type="GO" id="GO:0009395">
    <property type="term" value="P:phospholipid catabolic process"/>
    <property type="evidence" value="ECO:0007669"/>
    <property type="project" value="TreeGrafter"/>
</dbReference>
<evidence type="ECO:0000256" key="7">
    <source>
        <dbReference type="ARBA" id="ARBA00022837"/>
    </source>
</evidence>
<dbReference type="PROSITE" id="PS50035">
    <property type="entry name" value="PLD"/>
    <property type="match status" value="1"/>
</dbReference>
<dbReference type="CDD" id="cd00030">
    <property type="entry name" value="C2"/>
    <property type="match status" value="2"/>
</dbReference>
<keyword evidence="4" id="KW-0479">Metal-binding</keyword>
<comment type="similarity">
    <text evidence="2">Belongs to the phospholipase D family. C2-PLD subfamily.</text>
</comment>
<keyword evidence="9" id="KW-0443">Lipid metabolism</keyword>
<evidence type="ECO:0000313" key="13">
    <source>
        <dbReference type="RefSeq" id="XP_018014326.1"/>
    </source>
</evidence>
<dbReference type="SUPFAM" id="SSF56024">
    <property type="entry name" value="Phospholipase D/nuclease"/>
    <property type="match status" value="2"/>
</dbReference>
<accession>A0A8B7NM76</accession>
<dbReference type="AlphaFoldDB" id="A0A8B7NM76"/>
<dbReference type="InterPro" id="IPR024632">
    <property type="entry name" value="PLipase_D_C"/>
</dbReference>
<dbReference type="Pfam" id="PF00614">
    <property type="entry name" value="PLDc"/>
    <property type="match status" value="1"/>
</dbReference>
<evidence type="ECO:0000256" key="2">
    <source>
        <dbReference type="ARBA" id="ARBA00010683"/>
    </source>
</evidence>
<dbReference type="Gene3D" id="3.30.870.10">
    <property type="entry name" value="Endonuclease Chain A"/>
    <property type="match status" value="2"/>
</dbReference>
<keyword evidence="8" id="KW-0442">Lipid degradation</keyword>
<keyword evidence="6" id="KW-0378">Hydrolase</keyword>
<dbReference type="EC" id="3.1.4.4" evidence="3"/>
<dbReference type="PANTHER" id="PTHR18896:SF60">
    <property type="entry name" value="PHOSPHOLIPASE D"/>
    <property type="match status" value="1"/>
</dbReference>
<keyword evidence="5" id="KW-0677">Repeat</keyword>
<protein>
    <recommendedName>
        <fullName evidence="3">phospholipase D</fullName>
        <ecNumber evidence="3">3.1.4.4</ecNumber>
    </recommendedName>
</protein>
<gene>
    <name evidence="13" type="primary">LOC108671316</name>
</gene>
<evidence type="ECO:0000256" key="6">
    <source>
        <dbReference type="ARBA" id="ARBA00022801"/>
    </source>
</evidence>
<dbReference type="Pfam" id="PF12357">
    <property type="entry name" value="PLD_C"/>
    <property type="match status" value="1"/>
</dbReference>
<dbReference type="PANTHER" id="PTHR18896">
    <property type="entry name" value="PHOSPHOLIPASE D"/>
    <property type="match status" value="1"/>
</dbReference>
<dbReference type="GeneID" id="108671316"/>
<dbReference type="SUPFAM" id="SSF49562">
    <property type="entry name" value="C2 domain (Calcium/lipid-binding domain, CaLB)"/>
    <property type="match status" value="2"/>
</dbReference>
<dbReference type="OrthoDB" id="14911at2759"/>
<dbReference type="GO" id="GO:0005886">
    <property type="term" value="C:plasma membrane"/>
    <property type="evidence" value="ECO:0007669"/>
    <property type="project" value="TreeGrafter"/>
</dbReference>
<keyword evidence="7" id="KW-0106">Calcium</keyword>
<dbReference type="GO" id="GO:0004630">
    <property type="term" value="F:phospholipase D activity"/>
    <property type="evidence" value="ECO:0007669"/>
    <property type="project" value="UniProtKB-EC"/>
</dbReference>
<evidence type="ECO:0000259" key="11">
    <source>
        <dbReference type="PROSITE" id="PS50035"/>
    </source>
</evidence>
<evidence type="ECO:0000259" key="10">
    <source>
        <dbReference type="PROSITE" id="PS50004"/>
    </source>
</evidence>